<dbReference type="AlphaFoldDB" id="A0A1G7JT73"/>
<sequence>MLSYEPGTTFAHALDPRTKLAFQAGFAVAAFAYTTPRGLAVLSVLALAALAAARRSPLAAAWDLRFAFPILLAAPLFEGLVVGPPWFSLARARFPALASYRVLLLLFVSAAYVYTTSARDSRAAIQWLVPGRPGRFLGLGIAVVFRFLPVLVADLQRARAAMRARLGTERSLAERIRIVTTAGLRRVDARADALSLALQARCVAWNPTLPRLGLGRRDAPVLALALVLALSPLL</sequence>
<dbReference type="Pfam" id="PF02361">
    <property type="entry name" value="CbiQ"/>
    <property type="match status" value="1"/>
</dbReference>
<proteinExistence type="predicted"/>
<protein>
    <submittedName>
        <fullName evidence="6">Biotin transport system permease protein</fullName>
    </submittedName>
</protein>
<dbReference type="RefSeq" id="WP_092690225.1">
    <property type="nucleotide sequence ID" value="NZ_FNBK01000005.1"/>
</dbReference>
<keyword evidence="7" id="KW-1185">Reference proteome</keyword>
<dbReference type="OrthoDB" id="204634at2157"/>
<dbReference type="EMBL" id="FNBK01000005">
    <property type="protein sequence ID" value="SDF28157.1"/>
    <property type="molecule type" value="Genomic_DNA"/>
</dbReference>
<evidence type="ECO:0000256" key="4">
    <source>
        <dbReference type="ARBA" id="ARBA00023136"/>
    </source>
</evidence>
<feature type="transmembrane region" description="Helical" evidence="5">
    <location>
        <begin position="64"/>
        <end position="86"/>
    </location>
</feature>
<keyword evidence="3 5" id="KW-1133">Transmembrane helix</keyword>
<dbReference type="GO" id="GO:0005886">
    <property type="term" value="C:plasma membrane"/>
    <property type="evidence" value="ECO:0007669"/>
    <property type="project" value="UniProtKB-ARBA"/>
</dbReference>
<evidence type="ECO:0000313" key="6">
    <source>
        <dbReference type="EMBL" id="SDF28157.1"/>
    </source>
</evidence>
<evidence type="ECO:0000256" key="2">
    <source>
        <dbReference type="ARBA" id="ARBA00022692"/>
    </source>
</evidence>
<feature type="transmembrane region" description="Helical" evidence="5">
    <location>
        <begin position="98"/>
        <end position="115"/>
    </location>
</feature>
<reference evidence="7" key="1">
    <citation type="submission" date="2016-10" db="EMBL/GenBank/DDBJ databases">
        <authorList>
            <person name="Varghese N."/>
            <person name="Submissions S."/>
        </authorList>
    </citation>
    <scope>NUCLEOTIDE SEQUENCE [LARGE SCALE GENOMIC DNA]</scope>
    <source>
        <strain evidence="7">IBRC-M 10760</strain>
    </source>
</reference>
<keyword evidence="2 5" id="KW-0812">Transmembrane</keyword>
<feature type="transmembrane region" description="Helical" evidence="5">
    <location>
        <begin position="136"/>
        <end position="153"/>
    </location>
</feature>
<dbReference type="STRING" id="660518.SAMN05216218_10555"/>
<organism evidence="6 7">
    <name type="scientific">Halorientalis regularis</name>
    <dbReference type="NCBI Taxonomy" id="660518"/>
    <lineage>
        <taxon>Archaea</taxon>
        <taxon>Methanobacteriati</taxon>
        <taxon>Methanobacteriota</taxon>
        <taxon>Stenosarchaea group</taxon>
        <taxon>Halobacteria</taxon>
        <taxon>Halobacteriales</taxon>
        <taxon>Haloarculaceae</taxon>
        <taxon>Halorientalis</taxon>
    </lineage>
</organism>
<evidence type="ECO:0000256" key="1">
    <source>
        <dbReference type="ARBA" id="ARBA00004141"/>
    </source>
</evidence>
<name>A0A1G7JT73_9EURY</name>
<evidence type="ECO:0000256" key="5">
    <source>
        <dbReference type="SAM" id="Phobius"/>
    </source>
</evidence>
<evidence type="ECO:0000313" key="7">
    <source>
        <dbReference type="Proteomes" id="UP000199076"/>
    </source>
</evidence>
<comment type="subcellular location">
    <subcellularLocation>
        <location evidence="1">Membrane</location>
        <topology evidence="1">Multi-pass membrane protein</topology>
    </subcellularLocation>
</comment>
<accession>A0A1G7JT73</accession>
<dbReference type="InterPro" id="IPR003339">
    <property type="entry name" value="ABC/ECF_trnsptr_transmembrane"/>
</dbReference>
<dbReference type="Proteomes" id="UP000199076">
    <property type="component" value="Unassembled WGS sequence"/>
</dbReference>
<gene>
    <name evidence="6" type="ORF">SAMN05216218_10555</name>
</gene>
<feature type="transmembrane region" description="Helical" evidence="5">
    <location>
        <begin position="20"/>
        <end position="52"/>
    </location>
</feature>
<evidence type="ECO:0000256" key="3">
    <source>
        <dbReference type="ARBA" id="ARBA00022989"/>
    </source>
</evidence>
<keyword evidence="4 5" id="KW-0472">Membrane</keyword>